<reference evidence="2 3" key="1">
    <citation type="submission" date="2015-01" db="EMBL/GenBank/DDBJ databases">
        <title>The Genome Sequence of Cladophialophora immunda CBS83496.</title>
        <authorList>
            <consortium name="The Broad Institute Genomics Platform"/>
            <person name="Cuomo C."/>
            <person name="de Hoog S."/>
            <person name="Gorbushina A."/>
            <person name="Stielow B."/>
            <person name="Teixiera M."/>
            <person name="Abouelleil A."/>
            <person name="Chapman S.B."/>
            <person name="Priest M."/>
            <person name="Young S.K."/>
            <person name="Wortman J."/>
            <person name="Nusbaum C."/>
            <person name="Birren B."/>
        </authorList>
    </citation>
    <scope>NUCLEOTIDE SEQUENCE [LARGE SCALE GENOMIC DNA]</scope>
    <source>
        <strain evidence="2 3">CBS 83496</strain>
    </source>
</reference>
<dbReference type="OrthoDB" id="4119414at2759"/>
<dbReference type="Proteomes" id="UP000054466">
    <property type="component" value="Unassembled WGS sequence"/>
</dbReference>
<sequence length="271" mass="29489">MRKVTDEALQRLYWACRRKEDFPGNLPNESKGTVTTKDILEGLGLIGPELNDSPFEQSVKVADHISSSVMSHSLHAESTQSTTPSPSPTGSKQSDKSSSSRTVSILLPTTNWDQTQSSSGFTLPKLLNQPKNKAEGQINIGPNHLLTRPTSETNAKSNQLHVFTGASTSTSGPTYLQLQCDHFLDANLLHETTSWLAPMNREESDISALNVDTCEINREVLQVQPFLDRSATFYSKLSTPVYQNPSTKGLVTLSCDPQPASGDSFAAHGSL</sequence>
<evidence type="ECO:0000313" key="2">
    <source>
        <dbReference type="EMBL" id="KIW28872.1"/>
    </source>
</evidence>
<gene>
    <name evidence="2" type="ORF">PV07_04732</name>
</gene>
<dbReference type="EMBL" id="KN847042">
    <property type="protein sequence ID" value="KIW28872.1"/>
    <property type="molecule type" value="Genomic_DNA"/>
</dbReference>
<feature type="compositionally biased region" description="Low complexity" evidence="1">
    <location>
        <begin position="78"/>
        <end position="102"/>
    </location>
</feature>
<accession>A0A0D2AUF8</accession>
<dbReference type="STRING" id="569365.A0A0D2AUF8"/>
<dbReference type="HOGENOM" id="CLU_1026732_0_0_1"/>
<keyword evidence="3" id="KW-1185">Reference proteome</keyword>
<dbReference type="GeneID" id="27343926"/>
<name>A0A0D2AUF8_9EURO</name>
<proteinExistence type="predicted"/>
<evidence type="ECO:0000256" key="1">
    <source>
        <dbReference type="SAM" id="MobiDB-lite"/>
    </source>
</evidence>
<feature type="region of interest" description="Disordered" evidence="1">
    <location>
        <begin position="71"/>
        <end position="102"/>
    </location>
</feature>
<dbReference type="RefSeq" id="XP_016249088.1">
    <property type="nucleotide sequence ID" value="XM_016391569.1"/>
</dbReference>
<organism evidence="2 3">
    <name type="scientific">Cladophialophora immunda</name>
    <dbReference type="NCBI Taxonomy" id="569365"/>
    <lineage>
        <taxon>Eukaryota</taxon>
        <taxon>Fungi</taxon>
        <taxon>Dikarya</taxon>
        <taxon>Ascomycota</taxon>
        <taxon>Pezizomycotina</taxon>
        <taxon>Eurotiomycetes</taxon>
        <taxon>Chaetothyriomycetidae</taxon>
        <taxon>Chaetothyriales</taxon>
        <taxon>Herpotrichiellaceae</taxon>
        <taxon>Cladophialophora</taxon>
    </lineage>
</organism>
<dbReference type="AlphaFoldDB" id="A0A0D2AUF8"/>
<protein>
    <submittedName>
        <fullName evidence="2">Uncharacterized protein</fullName>
    </submittedName>
</protein>
<evidence type="ECO:0000313" key="3">
    <source>
        <dbReference type="Proteomes" id="UP000054466"/>
    </source>
</evidence>
<dbReference type="VEuPathDB" id="FungiDB:PV07_04732"/>